<name>A0A7W7CEQ8_9PSEU</name>
<evidence type="ECO:0008006" key="3">
    <source>
        <dbReference type="Google" id="ProtNLM"/>
    </source>
</evidence>
<gene>
    <name evidence="1" type="ORF">HNR67_005858</name>
</gene>
<protein>
    <recommendedName>
        <fullName evidence="3">DUF1963 domain-containing protein</fullName>
    </recommendedName>
</protein>
<dbReference type="Pfam" id="PF09234">
    <property type="entry name" value="DUF1963"/>
    <property type="match status" value="1"/>
</dbReference>
<dbReference type="PANTHER" id="PTHR36436">
    <property type="entry name" value="SLL5081 PROTEIN"/>
    <property type="match status" value="1"/>
</dbReference>
<proteinExistence type="predicted"/>
<dbReference type="InterPro" id="IPR035948">
    <property type="entry name" value="YwqG-like_sf"/>
</dbReference>
<dbReference type="EMBL" id="JACHMH010000001">
    <property type="protein sequence ID" value="MBB4679740.1"/>
    <property type="molecule type" value="Genomic_DNA"/>
</dbReference>
<dbReference type="SUPFAM" id="SSF103032">
    <property type="entry name" value="Hypothetical protein YwqG"/>
    <property type="match status" value="1"/>
</dbReference>
<accession>A0A7W7CEQ8</accession>
<comment type="caution">
    <text evidence="1">The sequence shown here is derived from an EMBL/GenBank/DDBJ whole genome shotgun (WGS) entry which is preliminary data.</text>
</comment>
<sequence>MLNPEQLRADLVEFARAELGETLGDRITAVAKPGVRLVVDETSSGRSRFGGAGELPPGVEWPATQGVPMVLLAVLDLAELGELWDGFPPSGLLHFFCLNEEYDVWGLDRRWDGWRVLHVPDGTGVPTAVPDGAMTMPLRPVRFAHVCTVPSLDDGLFQWHGPERRLVADFVRAWRVRSAELGGWSEEEDDEHQIGGWPTVINGSPWWYAHFESLELTAAGELSEEARAEHERQTEEENWQIVLQLGTDGIFNWADGGLIYFGLPEKLLRAGRFDRTWAEMDSC</sequence>
<dbReference type="Proteomes" id="UP000533598">
    <property type="component" value="Unassembled WGS sequence"/>
</dbReference>
<organism evidence="1 2">
    <name type="scientific">Crossiella cryophila</name>
    <dbReference type="NCBI Taxonomy" id="43355"/>
    <lineage>
        <taxon>Bacteria</taxon>
        <taxon>Bacillati</taxon>
        <taxon>Actinomycetota</taxon>
        <taxon>Actinomycetes</taxon>
        <taxon>Pseudonocardiales</taxon>
        <taxon>Pseudonocardiaceae</taxon>
        <taxon>Crossiella</taxon>
    </lineage>
</organism>
<dbReference type="InterPro" id="IPR015315">
    <property type="entry name" value="DUF1963"/>
</dbReference>
<evidence type="ECO:0000313" key="1">
    <source>
        <dbReference type="EMBL" id="MBB4679740.1"/>
    </source>
</evidence>
<dbReference type="AlphaFoldDB" id="A0A7W7CEQ8"/>
<reference evidence="1 2" key="1">
    <citation type="submission" date="2020-08" db="EMBL/GenBank/DDBJ databases">
        <title>Sequencing the genomes of 1000 actinobacteria strains.</title>
        <authorList>
            <person name="Klenk H.-P."/>
        </authorList>
    </citation>
    <scope>NUCLEOTIDE SEQUENCE [LARGE SCALE GENOMIC DNA]</scope>
    <source>
        <strain evidence="1 2">DSM 44230</strain>
    </source>
</reference>
<dbReference type="PANTHER" id="PTHR36436:SF6">
    <property type="entry name" value="SLL5081 PROTEIN"/>
    <property type="match status" value="1"/>
</dbReference>
<dbReference type="RefSeq" id="WP_185005452.1">
    <property type="nucleotide sequence ID" value="NZ_BAAAUI010000001.1"/>
</dbReference>
<keyword evidence="2" id="KW-1185">Reference proteome</keyword>
<dbReference type="Gene3D" id="2.30.320.10">
    <property type="entry name" value="YwqG-like"/>
    <property type="match status" value="1"/>
</dbReference>
<evidence type="ECO:0000313" key="2">
    <source>
        <dbReference type="Proteomes" id="UP000533598"/>
    </source>
</evidence>